<feature type="transmembrane region" description="Helical" evidence="1">
    <location>
        <begin position="12"/>
        <end position="28"/>
    </location>
</feature>
<dbReference type="EMBL" id="CP066308">
    <property type="protein sequence ID" value="QQE74920.1"/>
    <property type="molecule type" value="Genomic_DNA"/>
</dbReference>
<keyword evidence="1" id="KW-1133">Transmembrane helix</keyword>
<proteinExistence type="predicted"/>
<keyword evidence="1" id="KW-0472">Membrane</keyword>
<sequence length="231" mass="26338">MRRVLGTKSRSVLIGLFAVLLSAGMYWFNQEASQIRHIPFFEKQALDQVNFRQLWESFRQKAGISEDARIQDYKLVYDQQGQIESLRFSVLDPMDSGYLKHTYHTCRACEDQEKSIVSTAKQKLEGVDHPQNIEADRFFTMLDTVFRDRFWHREGFSYYLAVSEGIPASVALPGTYYALAETEIRPLPFAKGKDRAVEGVTMQIIGADSPGPFSTDEHNAVNILLEKWSGG</sequence>
<gene>
    <name evidence="2" type="ORF">JD108_02905</name>
    <name evidence="3" type="ORF">KDJ56_02910</name>
</gene>
<dbReference type="Proteomes" id="UP000677234">
    <property type="component" value="Chromosome"/>
</dbReference>
<evidence type="ECO:0000256" key="1">
    <source>
        <dbReference type="SAM" id="Phobius"/>
    </source>
</evidence>
<evidence type="ECO:0000313" key="5">
    <source>
        <dbReference type="Proteomes" id="UP000677234"/>
    </source>
</evidence>
<evidence type="ECO:0000313" key="2">
    <source>
        <dbReference type="EMBL" id="QQE74920.1"/>
    </source>
</evidence>
<dbReference type="EMBL" id="CP073708">
    <property type="protein sequence ID" value="QUO42005.1"/>
    <property type="molecule type" value="Genomic_DNA"/>
</dbReference>
<keyword evidence="1" id="KW-0812">Transmembrane</keyword>
<reference evidence="3" key="2">
    <citation type="submission" date="2021-04" db="EMBL/GenBank/DDBJ databases">
        <title>Brevibacillus composti FJAT-54423, complete genome.</title>
        <authorList>
            <person name="Tang R."/>
        </authorList>
    </citation>
    <scope>NUCLEOTIDE SEQUENCE</scope>
    <source>
        <strain evidence="3">FJAT-54424</strain>
    </source>
</reference>
<dbReference type="KEGG" id="bcop:JD108_02905"/>
<dbReference type="Proteomes" id="UP000595847">
    <property type="component" value="Chromosome"/>
</dbReference>
<name>A0A7T5ELP3_9BACL</name>
<keyword evidence="5" id="KW-1185">Reference proteome</keyword>
<reference evidence="2 4" key="1">
    <citation type="submission" date="2020-12" db="EMBL/GenBank/DDBJ databases">
        <title>strain FJAT-54423T represents a novel species of the genus Brevibacillus.</title>
        <authorList>
            <person name="Tang R."/>
        </authorList>
    </citation>
    <scope>NUCLEOTIDE SEQUENCE [LARGE SCALE GENOMIC DNA]</scope>
    <source>
        <strain evidence="2 4">FJAT-54423</strain>
    </source>
</reference>
<protein>
    <submittedName>
        <fullName evidence="2">Uncharacterized protein</fullName>
    </submittedName>
</protein>
<evidence type="ECO:0000313" key="3">
    <source>
        <dbReference type="EMBL" id="QUO42005.1"/>
    </source>
</evidence>
<evidence type="ECO:0000313" key="4">
    <source>
        <dbReference type="Proteomes" id="UP000595847"/>
    </source>
</evidence>
<dbReference type="RefSeq" id="WP_198828487.1">
    <property type="nucleotide sequence ID" value="NZ_CP066308.1"/>
</dbReference>
<organism evidence="2 4">
    <name type="scientific">Brevibacillus composti</name>
    <dbReference type="NCBI Taxonomy" id="2796470"/>
    <lineage>
        <taxon>Bacteria</taxon>
        <taxon>Bacillati</taxon>
        <taxon>Bacillota</taxon>
        <taxon>Bacilli</taxon>
        <taxon>Bacillales</taxon>
        <taxon>Paenibacillaceae</taxon>
        <taxon>Brevibacillus</taxon>
    </lineage>
</organism>
<accession>A0A7T5ELP3</accession>
<dbReference type="AlphaFoldDB" id="A0A7T5ELP3"/>